<feature type="transmembrane region" description="Helical" evidence="1">
    <location>
        <begin position="12"/>
        <end position="36"/>
    </location>
</feature>
<evidence type="ECO:0000313" key="3">
    <source>
        <dbReference type="Proteomes" id="UP001319200"/>
    </source>
</evidence>
<feature type="transmembrane region" description="Helical" evidence="1">
    <location>
        <begin position="163"/>
        <end position="190"/>
    </location>
</feature>
<feature type="transmembrane region" description="Helical" evidence="1">
    <location>
        <begin position="356"/>
        <end position="377"/>
    </location>
</feature>
<reference evidence="2 3" key="1">
    <citation type="submission" date="2021-05" db="EMBL/GenBank/DDBJ databases">
        <title>A Polyphasic approach of four new species of the genus Ohtaekwangia: Ohtaekwangia histidinii sp. nov., Ohtaekwangia cretensis sp. nov., Ohtaekwangia indiensis sp. nov., Ohtaekwangia reichenbachii sp. nov. from diverse environment.</title>
        <authorList>
            <person name="Octaviana S."/>
        </authorList>
    </citation>
    <scope>NUCLEOTIDE SEQUENCE [LARGE SCALE GENOMIC DNA]</scope>
    <source>
        <strain evidence="2 3">PWU4</strain>
    </source>
</reference>
<feature type="transmembrane region" description="Helical" evidence="1">
    <location>
        <begin position="331"/>
        <end position="349"/>
    </location>
</feature>
<evidence type="ECO:0000256" key="1">
    <source>
        <dbReference type="SAM" id="Phobius"/>
    </source>
</evidence>
<keyword evidence="1" id="KW-1133">Transmembrane helix</keyword>
<proteinExistence type="predicted"/>
<keyword evidence="1" id="KW-0472">Membrane</keyword>
<protein>
    <submittedName>
        <fullName evidence="2">Uncharacterized protein</fullName>
    </submittedName>
</protein>
<keyword evidence="3" id="KW-1185">Reference proteome</keyword>
<feature type="transmembrane region" description="Helical" evidence="1">
    <location>
        <begin position="298"/>
        <end position="319"/>
    </location>
</feature>
<accession>A0AAP2GMS2</accession>
<dbReference type="Proteomes" id="UP001319200">
    <property type="component" value="Unassembled WGS sequence"/>
</dbReference>
<keyword evidence="1" id="KW-0812">Transmembrane</keyword>
<dbReference type="AlphaFoldDB" id="A0AAP2GMS2"/>
<feature type="transmembrane region" description="Helical" evidence="1">
    <location>
        <begin position="202"/>
        <end position="222"/>
    </location>
</feature>
<feature type="transmembrane region" description="Helical" evidence="1">
    <location>
        <begin position="128"/>
        <end position="151"/>
    </location>
</feature>
<evidence type="ECO:0000313" key="2">
    <source>
        <dbReference type="EMBL" id="MBT1695722.1"/>
    </source>
</evidence>
<dbReference type="RefSeq" id="WP_254160353.1">
    <property type="nucleotide sequence ID" value="NZ_JAHESF010000002.1"/>
</dbReference>
<dbReference type="EMBL" id="JAHESF010000002">
    <property type="protein sequence ID" value="MBT1695722.1"/>
    <property type="molecule type" value="Genomic_DNA"/>
</dbReference>
<sequence>MDTINNSSHRQVMIIVWVFIIINAVFLFSVSLLPFIDLPNHLAEATIFKYHGTAGNRLSQFYTPAPWYFPNTFHTVFCSLFPSVEVGNVIFHILCIALLPVSLFLVIRELNGNLWYSLLGLLFTYNYNVTYGFVGFAISIPTIIILFYVTLRDFREDRLWLKIMIAFLLVMLFLMHAQNALFGLLLYGIMILYRYGRSFKKLVTRAVFVPLPLILLIFAWWFTRPAVNEESTAGYLLDYYSSEYFSKFFLRFGIVVFDNFQLRAGLQGVVVAAVIFALIFIPLITLKPWKSKPVRSLISGNTLYPLILFLVSFGCYLFLPDKLPGQTPLFQRFTTMVLLSFIILVSVWIGPVRVPWLRYFSVSAAAVYMMLWFEYIYTFNRENSDFTQKLFTEVNNQSRLAGLIYDNKYRGRLVYIHYPNYFLVWKHGISASKIIDYRFGIVRRAALESEIPFYNELIGEGYRPLPEYAALEYILVRGEAPVKPDVNLANFSLLTRAGAWQLYQHKKLQTAVNGVKH</sequence>
<name>A0AAP2GMS2_9BACT</name>
<comment type="caution">
    <text evidence="2">The sequence shown here is derived from an EMBL/GenBank/DDBJ whole genome shotgun (WGS) entry which is preliminary data.</text>
</comment>
<gene>
    <name evidence="2" type="ORF">KK083_02460</name>
</gene>
<feature type="transmembrane region" description="Helical" evidence="1">
    <location>
        <begin position="89"/>
        <end position="107"/>
    </location>
</feature>
<feature type="transmembrane region" description="Helical" evidence="1">
    <location>
        <begin position="264"/>
        <end position="286"/>
    </location>
</feature>
<organism evidence="2 3">
    <name type="scientific">Chryseosolibacter histidini</name>
    <dbReference type="NCBI Taxonomy" id="2782349"/>
    <lineage>
        <taxon>Bacteria</taxon>
        <taxon>Pseudomonadati</taxon>
        <taxon>Bacteroidota</taxon>
        <taxon>Cytophagia</taxon>
        <taxon>Cytophagales</taxon>
        <taxon>Chryseotaleaceae</taxon>
        <taxon>Chryseosolibacter</taxon>
    </lineage>
</organism>